<keyword evidence="1" id="KW-1133">Transmembrane helix</keyword>
<dbReference type="GO" id="GO:0043164">
    <property type="term" value="P:Gram-negative-bacterium-type cell wall biogenesis"/>
    <property type="evidence" value="ECO:0007669"/>
    <property type="project" value="TreeGrafter"/>
</dbReference>
<evidence type="ECO:0000313" key="3">
    <source>
        <dbReference type="EMBL" id="HGW95367.1"/>
    </source>
</evidence>
<name>A0A832H5E3_9CYAN</name>
<evidence type="ECO:0000256" key="1">
    <source>
        <dbReference type="SAM" id="Phobius"/>
    </source>
</evidence>
<feature type="domain" description="DUF218" evidence="2">
    <location>
        <begin position="91"/>
        <end position="224"/>
    </location>
</feature>
<dbReference type="AlphaFoldDB" id="A0A832H5E3"/>
<accession>A0A832H5E3</accession>
<reference evidence="3" key="1">
    <citation type="journal article" date="2020" name="mSystems">
        <title>Genome- and Community-Level Interaction Insights into Carbon Utilization and Element Cycling Functions of Hydrothermarchaeota in Hydrothermal Sediment.</title>
        <authorList>
            <person name="Zhou Z."/>
            <person name="Liu Y."/>
            <person name="Xu W."/>
            <person name="Pan J."/>
            <person name="Luo Z.H."/>
            <person name="Li M."/>
        </authorList>
    </citation>
    <scope>NUCLEOTIDE SEQUENCE [LARGE SCALE GENOMIC DNA]</scope>
    <source>
        <strain evidence="3">SpSt-402</strain>
    </source>
</reference>
<dbReference type="EMBL" id="DSRD01000867">
    <property type="protein sequence ID" value="HGW95367.1"/>
    <property type="molecule type" value="Genomic_DNA"/>
</dbReference>
<gene>
    <name evidence="3" type="ORF">ENR47_13990</name>
</gene>
<dbReference type="PANTHER" id="PTHR30336">
    <property type="entry name" value="INNER MEMBRANE PROTEIN, PROBABLE PERMEASE"/>
    <property type="match status" value="1"/>
</dbReference>
<dbReference type="Gene3D" id="3.40.50.620">
    <property type="entry name" value="HUPs"/>
    <property type="match status" value="1"/>
</dbReference>
<feature type="transmembrane region" description="Helical" evidence="1">
    <location>
        <begin position="20"/>
        <end position="38"/>
    </location>
</feature>
<dbReference type="CDD" id="cd06259">
    <property type="entry name" value="YdcF-like"/>
    <property type="match status" value="1"/>
</dbReference>
<protein>
    <submittedName>
        <fullName evidence="3">YdcF family protein</fullName>
    </submittedName>
</protein>
<proteinExistence type="predicted"/>
<keyword evidence="1" id="KW-0812">Transmembrane</keyword>
<feature type="transmembrane region" description="Helical" evidence="1">
    <location>
        <begin position="59"/>
        <end position="82"/>
    </location>
</feature>
<dbReference type="Pfam" id="PF02698">
    <property type="entry name" value="DUF218"/>
    <property type="match status" value="1"/>
</dbReference>
<dbReference type="PANTHER" id="PTHR30336:SF4">
    <property type="entry name" value="ENVELOPE BIOGENESIS FACTOR ELYC"/>
    <property type="match status" value="1"/>
</dbReference>
<dbReference type="InterPro" id="IPR003848">
    <property type="entry name" value="DUF218"/>
</dbReference>
<organism evidence="3">
    <name type="scientific">Oscillatoriales cyanobacterium SpSt-402</name>
    <dbReference type="NCBI Taxonomy" id="2282168"/>
    <lineage>
        <taxon>Bacteria</taxon>
        <taxon>Bacillati</taxon>
        <taxon>Cyanobacteriota</taxon>
        <taxon>Cyanophyceae</taxon>
        <taxon>Oscillatoriophycideae</taxon>
        <taxon>Oscillatoriales</taxon>
    </lineage>
</organism>
<dbReference type="InterPro" id="IPR051599">
    <property type="entry name" value="Cell_Envelope_Assoc"/>
</dbReference>
<dbReference type="GO" id="GO:0005886">
    <property type="term" value="C:plasma membrane"/>
    <property type="evidence" value="ECO:0007669"/>
    <property type="project" value="TreeGrafter"/>
</dbReference>
<comment type="caution">
    <text evidence="3">The sequence shown here is derived from an EMBL/GenBank/DDBJ whole genome shotgun (WGS) entry which is preliminary data.</text>
</comment>
<keyword evidence="1" id="KW-0472">Membrane</keyword>
<dbReference type="GO" id="GO:0000270">
    <property type="term" value="P:peptidoglycan metabolic process"/>
    <property type="evidence" value="ECO:0007669"/>
    <property type="project" value="TreeGrafter"/>
</dbReference>
<dbReference type="InterPro" id="IPR014729">
    <property type="entry name" value="Rossmann-like_a/b/a_fold"/>
</dbReference>
<evidence type="ECO:0000259" key="2">
    <source>
        <dbReference type="Pfam" id="PF02698"/>
    </source>
</evidence>
<sequence length="268" mass="29692">MLLSIPLSLWFDIRGKVQLWFSTPQLVLLPLCALYLSTYFPGFRRVWKPVARWGTASLVIAYLLIISPLGAALTMGGLTVFLPADDGQPADAVVVLGRGSLQPIERTQQAAQLWQARRAPVILASGDDDALKFVRWLAADGIPTSALLQEPCSLTTEENAVLSALVLQQIQAKRIILVTDTPHMLRSLLTFRSLGFEVLPQPVPFPTHLASIDTSIIALKEYVGIAIYAFFGRFRDRSNIANYQTTQLVQHRLAHCTQRSSFTSTQTF</sequence>